<comment type="similarity">
    <text evidence="1 6">Belongs to the GPN-loop GTPase family.</text>
</comment>
<accession>G0QV28</accession>
<keyword evidence="5 6" id="KW-0342">GTP-binding</keyword>
<dbReference type="OMA" id="LYTHMTV"/>
<dbReference type="GO" id="GO:0005525">
    <property type="term" value="F:GTP binding"/>
    <property type="evidence" value="ECO:0007669"/>
    <property type="project" value="UniProtKB-KW"/>
</dbReference>
<evidence type="ECO:0000256" key="2">
    <source>
        <dbReference type="ARBA" id="ARBA00014587"/>
    </source>
</evidence>
<dbReference type="PANTHER" id="PTHR21231">
    <property type="entry name" value="XPA-BINDING PROTEIN 1-RELATED"/>
    <property type="match status" value="1"/>
</dbReference>
<comment type="function">
    <text evidence="6">Small GTPase required for proper nuclear import of RNA polymerase II and III (RNAPII and RNAPIII). May act at an RNAP assembly step prior to nuclear import.</text>
</comment>
<evidence type="ECO:0000313" key="7">
    <source>
        <dbReference type="EMBL" id="EGR30935.1"/>
    </source>
</evidence>
<dbReference type="InParanoid" id="G0QV28"/>
<dbReference type="EMBL" id="GL983930">
    <property type="protein sequence ID" value="EGR30935.1"/>
    <property type="molecule type" value="Genomic_DNA"/>
</dbReference>
<sequence>MNQGIYFGQLVVGPAGSGKSSYCYIMQQNAQLLKRNILIVNLDPAADNFKYRCDIDIRDLITLDDVMDELKLGPNGGLVYCMEYLLQNLDWLEEQLSDLASDDYVIFDCPGQIELYTHMDLMNRITNCIQNIGFSLCSLYMLDITFIADNCKFISGVLQALTAMVSLGLPHLTVLTKCDLITDKQMIDQYLDFADAIDEIDIIDEDKMSEFDKRYNKLTRTLQQTIKDFGLVSIKKLDINDEETILDLLAEADTCINYGENLEPDERYYERAENNLNQCYDDSTKENEYNNDYDY</sequence>
<dbReference type="InterPro" id="IPR030228">
    <property type="entry name" value="Gpn3"/>
</dbReference>
<keyword evidence="4 6" id="KW-0378">Hydrolase</keyword>
<dbReference type="GeneID" id="14907061"/>
<dbReference type="InterPro" id="IPR004130">
    <property type="entry name" value="Gpn"/>
</dbReference>
<dbReference type="STRING" id="857967.G0QV28"/>
<proteinExistence type="inferred from homology"/>
<dbReference type="Gene3D" id="3.40.50.300">
    <property type="entry name" value="P-loop containing nucleotide triphosphate hydrolases"/>
    <property type="match status" value="1"/>
</dbReference>
<dbReference type="InterPro" id="IPR027417">
    <property type="entry name" value="P-loop_NTPase"/>
</dbReference>
<dbReference type="PANTHER" id="PTHR21231:SF7">
    <property type="entry name" value="GPN-LOOP GTPASE 3"/>
    <property type="match status" value="1"/>
</dbReference>
<keyword evidence="8" id="KW-1185">Reference proteome</keyword>
<comment type="subunit">
    <text evidence="6">Binds to RNA polymerase II (RNAPII).</text>
</comment>
<dbReference type="Pfam" id="PF03029">
    <property type="entry name" value="ATP_bind_1"/>
    <property type="match status" value="1"/>
</dbReference>
<gene>
    <name evidence="7" type="ORF">IMG5_121020</name>
</gene>
<evidence type="ECO:0000256" key="3">
    <source>
        <dbReference type="ARBA" id="ARBA00022741"/>
    </source>
</evidence>
<organism evidence="7 8">
    <name type="scientific">Ichthyophthirius multifiliis</name>
    <name type="common">White spot disease agent</name>
    <name type="synonym">Ich</name>
    <dbReference type="NCBI Taxonomy" id="5932"/>
    <lineage>
        <taxon>Eukaryota</taxon>
        <taxon>Sar</taxon>
        <taxon>Alveolata</taxon>
        <taxon>Ciliophora</taxon>
        <taxon>Intramacronucleata</taxon>
        <taxon>Oligohymenophorea</taxon>
        <taxon>Hymenostomatida</taxon>
        <taxon>Ophryoglenina</taxon>
        <taxon>Ichthyophthirius</taxon>
    </lineage>
</organism>
<dbReference type="GO" id="GO:0003924">
    <property type="term" value="F:GTPase activity"/>
    <property type="evidence" value="ECO:0007669"/>
    <property type="project" value="TreeGrafter"/>
</dbReference>
<dbReference type="FunFam" id="3.40.50.300:FF:000338">
    <property type="entry name" value="GPN-loop GTPase 2"/>
    <property type="match status" value="1"/>
</dbReference>
<dbReference type="SUPFAM" id="SSF52540">
    <property type="entry name" value="P-loop containing nucleoside triphosphate hydrolases"/>
    <property type="match status" value="1"/>
</dbReference>
<evidence type="ECO:0000256" key="4">
    <source>
        <dbReference type="ARBA" id="ARBA00022801"/>
    </source>
</evidence>
<dbReference type="eggNOG" id="KOG1534">
    <property type="taxonomic scope" value="Eukaryota"/>
</dbReference>
<evidence type="ECO:0000256" key="5">
    <source>
        <dbReference type="ARBA" id="ARBA00023134"/>
    </source>
</evidence>
<dbReference type="Proteomes" id="UP000008983">
    <property type="component" value="Unassembled WGS sequence"/>
</dbReference>
<protein>
    <recommendedName>
        <fullName evidence="2 6">GPN-loop GTPase 3</fullName>
    </recommendedName>
</protein>
<dbReference type="CDD" id="cd17872">
    <property type="entry name" value="GPN3"/>
    <property type="match status" value="1"/>
</dbReference>
<evidence type="ECO:0000256" key="6">
    <source>
        <dbReference type="RuleBase" id="RU365059"/>
    </source>
</evidence>
<evidence type="ECO:0000256" key="1">
    <source>
        <dbReference type="ARBA" id="ARBA00005290"/>
    </source>
</evidence>
<keyword evidence="3 6" id="KW-0547">Nucleotide-binding</keyword>
<name>G0QV28_ICHMU</name>
<dbReference type="OrthoDB" id="5839at2759"/>
<dbReference type="RefSeq" id="XP_004032522.1">
    <property type="nucleotide sequence ID" value="XM_004032474.1"/>
</dbReference>
<evidence type="ECO:0000313" key="8">
    <source>
        <dbReference type="Proteomes" id="UP000008983"/>
    </source>
</evidence>
<reference evidence="7 8" key="1">
    <citation type="submission" date="2011-07" db="EMBL/GenBank/DDBJ databases">
        <authorList>
            <person name="Coyne R."/>
            <person name="Brami D."/>
            <person name="Johnson J."/>
            <person name="Hostetler J."/>
            <person name="Hannick L."/>
            <person name="Clark T."/>
            <person name="Cassidy-Hanley D."/>
            <person name="Inman J."/>
        </authorList>
    </citation>
    <scope>NUCLEOTIDE SEQUENCE [LARGE SCALE GENOMIC DNA]</scope>
    <source>
        <strain evidence="7 8">G5</strain>
    </source>
</reference>
<dbReference type="FunCoup" id="G0QV28">
    <property type="interactions" value="352"/>
</dbReference>
<dbReference type="AlphaFoldDB" id="G0QV28"/>